<dbReference type="Gene3D" id="3.90.190.20">
    <property type="entry name" value="Mur ligase, C-terminal domain"/>
    <property type="match status" value="1"/>
</dbReference>
<reference evidence="8 9" key="1">
    <citation type="submission" date="2016-04" db="EMBL/GenBank/DDBJ databases">
        <title>Evolutionary innovation and constraint leading to complex multicellularity in the Ascomycota.</title>
        <authorList>
            <person name="Cisse O."/>
            <person name="Nguyen A."/>
            <person name="Hewitt D.A."/>
            <person name="Jedd G."/>
            <person name="Stajich J.E."/>
        </authorList>
    </citation>
    <scope>NUCLEOTIDE SEQUENCE [LARGE SCALE GENOMIC DNA]</scope>
    <source>
        <strain evidence="8 9">DAH-3</strain>
    </source>
</reference>
<accession>A0A1U7LU18</accession>
<dbReference type="Gene3D" id="3.40.1190.10">
    <property type="entry name" value="Mur-like, catalytic domain"/>
    <property type="match status" value="1"/>
</dbReference>
<keyword evidence="4" id="KW-0547">Nucleotide-binding</keyword>
<dbReference type="InterPro" id="IPR036565">
    <property type="entry name" value="Mur-like_cat_sf"/>
</dbReference>
<protein>
    <submittedName>
        <fullName evidence="8">Putative dihydrofolate synthetase</fullName>
    </submittedName>
</protein>
<dbReference type="Pfam" id="PF08245">
    <property type="entry name" value="Mur_ligase_M"/>
    <property type="match status" value="1"/>
</dbReference>
<dbReference type="NCBIfam" id="TIGR01499">
    <property type="entry name" value="folC"/>
    <property type="match status" value="1"/>
</dbReference>
<dbReference type="PROSITE" id="PS01011">
    <property type="entry name" value="FOLYLPOLYGLU_SYNT_1"/>
    <property type="match status" value="1"/>
</dbReference>
<keyword evidence="6" id="KW-0460">Magnesium</keyword>
<keyword evidence="2" id="KW-0436">Ligase</keyword>
<feature type="domain" description="Mur ligase central" evidence="7">
    <location>
        <begin position="28"/>
        <end position="238"/>
    </location>
</feature>
<evidence type="ECO:0000256" key="3">
    <source>
        <dbReference type="ARBA" id="ARBA00022723"/>
    </source>
</evidence>
<dbReference type="InterPro" id="IPR018109">
    <property type="entry name" value="Folylpolyglutamate_synth_CS"/>
</dbReference>
<dbReference type="InterPro" id="IPR036615">
    <property type="entry name" value="Mur_ligase_C_dom_sf"/>
</dbReference>
<evidence type="ECO:0000256" key="2">
    <source>
        <dbReference type="ARBA" id="ARBA00022598"/>
    </source>
</evidence>
<dbReference type="Proteomes" id="UP000186594">
    <property type="component" value="Unassembled WGS sequence"/>
</dbReference>
<dbReference type="PIRSF" id="PIRSF001563">
    <property type="entry name" value="Folylpolyglu_synth"/>
    <property type="match status" value="1"/>
</dbReference>
<gene>
    <name evidence="8" type="ORF">NEOLI_000184</name>
</gene>
<dbReference type="GO" id="GO:0004326">
    <property type="term" value="F:tetrahydrofolylpolyglutamate synthase activity"/>
    <property type="evidence" value="ECO:0007669"/>
    <property type="project" value="InterPro"/>
</dbReference>
<keyword evidence="5" id="KW-0067">ATP-binding</keyword>
<evidence type="ECO:0000256" key="6">
    <source>
        <dbReference type="ARBA" id="ARBA00022842"/>
    </source>
</evidence>
<dbReference type="PANTHER" id="PTHR11136:SF0">
    <property type="entry name" value="DIHYDROFOLATE SYNTHETASE-RELATED"/>
    <property type="match status" value="1"/>
</dbReference>
<evidence type="ECO:0000313" key="8">
    <source>
        <dbReference type="EMBL" id="OLL26011.1"/>
    </source>
</evidence>
<dbReference type="GO" id="GO:0008841">
    <property type="term" value="F:dihydrofolate synthase activity"/>
    <property type="evidence" value="ECO:0007669"/>
    <property type="project" value="TreeGrafter"/>
</dbReference>
<keyword evidence="3" id="KW-0479">Metal-binding</keyword>
<dbReference type="STRING" id="1198029.A0A1U7LU18"/>
<dbReference type="GO" id="GO:0046872">
    <property type="term" value="F:metal ion binding"/>
    <property type="evidence" value="ECO:0007669"/>
    <property type="project" value="UniProtKB-KW"/>
</dbReference>
<dbReference type="GO" id="GO:0005739">
    <property type="term" value="C:mitochondrion"/>
    <property type="evidence" value="ECO:0007669"/>
    <property type="project" value="TreeGrafter"/>
</dbReference>
<dbReference type="SUPFAM" id="SSF53623">
    <property type="entry name" value="MurD-like peptide ligases, catalytic domain"/>
    <property type="match status" value="1"/>
</dbReference>
<dbReference type="SUPFAM" id="SSF53244">
    <property type="entry name" value="MurD-like peptide ligases, peptide-binding domain"/>
    <property type="match status" value="1"/>
</dbReference>
<dbReference type="InterPro" id="IPR001645">
    <property type="entry name" value="Folylpolyglutamate_synth"/>
</dbReference>
<organism evidence="8 9">
    <name type="scientific">Neolecta irregularis (strain DAH-3)</name>
    <dbReference type="NCBI Taxonomy" id="1198029"/>
    <lineage>
        <taxon>Eukaryota</taxon>
        <taxon>Fungi</taxon>
        <taxon>Dikarya</taxon>
        <taxon>Ascomycota</taxon>
        <taxon>Taphrinomycotina</taxon>
        <taxon>Neolectales</taxon>
        <taxon>Neolectaceae</taxon>
        <taxon>Neolecta</taxon>
    </lineage>
</organism>
<name>A0A1U7LU18_NEOID</name>
<dbReference type="UniPathway" id="UPA00850"/>
<comment type="similarity">
    <text evidence="1">Belongs to the folylpolyglutamate synthase family.</text>
</comment>
<comment type="caution">
    <text evidence="8">The sequence shown here is derived from an EMBL/GenBank/DDBJ whole genome shotgun (WGS) entry which is preliminary data.</text>
</comment>
<sequence>MIDLALHRIENLLSHLGNPHLVPQIVHIAGTNGKGSVCAYISSVLKCSGIRTGRFTSPHMIDRWDCIAINDKPVEKKEFLIAEKLVMDVNIENNITATKFEVLTATAFTLLRDTEISVIEVGIGGRLDATNVFPRPAVTVITKIGLDHQGTLGSTIKEIAYEKAGIMKPGIDCVIDGTNEESAKRIFRKKADELGDVEIYETYRKKDGTASTIDESVSLRPSLAGFHQPQNLSCALAVISLLQKRFPRLNAETICQGIAETTWPGRLQLINLSHIHPNASKVLLDGAHNPQAASELGKYINGLGGRTGWIVGMARGKAVEEILRILVNSRDILAAVEFGKVDGMPWIQCVKAEDISRHVPEAKAFGHKVREAISWTAEQKVDNRFFECREIKHRK</sequence>
<evidence type="ECO:0000256" key="1">
    <source>
        <dbReference type="ARBA" id="ARBA00008276"/>
    </source>
</evidence>
<dbReference type="GO" id="GO:0005524">
    <property type="term" value="F:ATP binding"/>
    <property type="evidence" value="ECO:0007669"/>
    <property type="project" value="UniProtKB-KW"/>
</dbReference>
<evidence type="ECO:0000313" key="9">
    <source>
        <dbReference type="Proteomes" id="UP000186594"/>
    </source>
</evidence>
<keyword evidence="9" id="KW-1185">Reference proteome</keyword>
<evidence type="ECO:0000256" key="5">
    <source>
        <dbReference type="ARBA" id="ARBA00022840"/>
    </source>
</evidence>
<proteinExistence type="inferred from homology"/>
<evidence type="ECO:0000256" key="4">
    <source>
        <dbReference type="ARBA" id="ARBA00022741"/>
    </source>
</evidence>
<dbReference type="GO" id="GO:0005829">
    <property type="term" value="C:cytosol"/>
    <property type="evidence" value="ECO:0007669"/>
    <property type="project" value="TreeGrafter"/>
</dbReference>
<dbReference type="OMA" id="SIHDRIC"/>
<dbReference type="EMBL" id="LXFE01000257">
    <property type="protein sequence ID" value="OLL26011.1"/>
    <property type="molecule type" value="Genomic_DNA"/>
</dbReference>
<evidence type="ECO:0000259" key="7">
    <source>
        <dbReference type="Pfam" id="PF08245"/>
    </source>
</evidence>
<dbReference type="InterPro" id="IPR013221">
    <property type="entry name" value="Mur_ligase_cen"/>
</dbReference>
<dbReference type="OrthoDB" id="5212574at2759"/>
<dbReference type="PANTHER" id="PTHR11136">
    <property type="entry name" value="FOLYLPOLYGLUTAMATE SYNTHASE-RELATED"/>
    <property type="match status" value="1"/>
</dbReference>
<dbReference type="AlphaFoldDB" id="A0A1U7LU18"/>